<name>A0A7I9V0C3_9ACTN</name>
<dbReference type="RefSeq" id="WP_161928060.1">
    <property type="nucleotide sequence ID" value="NZ_BJOU01000005.1"/>
</dbReference>
<evidence type="ECO:0000313" key="3">
    <source>
        <dbReference type="Proteomes" id="UP000444980"/>
    </source>
</evidence>
<sequence>MDRPQLLASVIRWLRTGYPNGVPADDYIPLVAILRRQLSDDEVTEVATTLAADAVSAADPQATTAVITDVPEISRIDAGVEINKVTDELPSENDLARVRSVLVSAGWPFDDDPLRRDDGDSPTDTAD</sequence>
<protein>
    <recommendedName>
        <fullName evidence="4">DUF3349 domain-containing protein</fullName>
    </recommendedName>
</protein>
<dbReference type="Pfam" id="PF11829">
    <property type="entry name" value="DUF3349"/>
    <property type="match status" value="1"/>
</dbReference>
<organism evidence="2 3">
    <name type="scientific">Gordonia crocea</name>
    <dbReference type="NCBI Taxonomy" id="589162"/>
    <lineage>
        <taxon>Bacteria</taxon>
        <taxon>Bacillati</taxon>
        <taxon>Actinomycetota</taxon>
        <taxon>Actinomycetes</taxon>
        <taxon>Mycobacteriales</taxon>
        <taxon>Gordoniaceae</taxon>
        <taxon>Gordonia</taxon>
    </lineage>
</organism>
<dbReference type="OrthoDB" id="4350726at2"/>
<reference evidence="3" key="1">
    <citation type="submission" date="2019-06" db="EMBL/GenBank/DDBJ databases">
        <title>Gordonia isolated from sludge of a wastewater treatment plant.</title>
        <authorList>
            <person name="Tamura T."/>
            <person name="Aoyama K."/>
            <person name="Kang Y."/>
            <person name="Saito S."/>
            <person name="Akiyama N."/>
            <person name="Yazawa K."/>
            <person name="Gonoi T."/>
            <person name="Mikami Y."/>
        </authorList>
    </citation>
    <scope>NUCLEOTIDE SEQUENCE [LARGE SCALE GENOMIC DNA]</scope>
    <source>
        <strain evidence="3">NBRC 107697</strain>
    </source>
</reference>
<feature type="region of interest" description="Disordered" evidence="1">
    <location>
        <begin position="107"/>
        <end position="127"/>
    </location>
</feature>
<comment type="caution">
    <text evidence="2">The sequence shown here is derived from an EMBL/GenBank/DDBJ whole genome shotgun (WGS) entry which is preliminary data.</text>
</comment>
<dbReference type="EMBL" id="BJOU01000005">
    <property type="protein sequence ID" value="GED98636.1"/>
    <property type="molecule type" value="Genomic_DNA"/>
</dbReference>
<dbReference type="InterPro" id="IPR044918">
    <property type="entry name" value="DUF3349_helical"/>
</dbReference>
<proteinExistence type="predicted"/>
<evidence type="ECO:0008006" key="4">
    <source>
        <dbReference type="Google" id="ProtNLM"/>
    </source>
</evidence>
<evidence type="ECO:0000313" key="2">
    <source>
        <dbReference type="EMBL" id="GED98636.1"/>
    </source>
</evidence>
<keyword evidence="3" id="KW-1185">Reference proteome</keyword>
<evidence type="ECO:0000256" key="1">
    <source>
        <dbReference type="SAM" id="MobiDB-lite"/>
    </source>
</evidence>
<dbReference type="Gene3D" id="1.10.150.430">
    <property type="entry name" value="DUF3349, helical bundle"/>
    <property type="match status" value="1"/>
</dbReference>
<dbReference type="Proteomes" id="UP000444980">
    <property type="component" value="Unassembled WGS sequence"/>
</dbReference>
<accession>A0A7I9V0C3</accession>
<dbReference type="AlphaFoldDB" id="A0A7I9V0C3"/>
<gene>
    <name evidence="2" type="ORF">nbrc107697_26750</name>
</gene>
<dbReference type="InterPro" id="IPR021784">
    <property type="entry name" value="DUF3349"/>
</dbReference>